<evidence type="ECO:0000256" key="10">
    <source>
        <dbReference type="SAM" id="MobiDB-lite"/>
    </source>
</evidence>
<evidence type="ECO:0000256" key="4">
    <source>
        <dbReference type="ARBA" id="ARBA00022692"/>
    </source>
</evidence>
<keyword evidence="2 9" id="KW-0813">Transport</keyword>
<gene>
    <name evidence="9 12" type="primary">tatB</name>
    <name evidence="12" type="ORF">RM533_05735</name>
</gene>
<comment type="caution">
    <text evidence="12">The sequence shown here is derived from an EMBL/GenBank/DDBJ whole genome shotgun (WGS) entry which is preliminary data.</text>
</comment>
<dbReference type="PRINTS" id="PR01506">
    <property type="entry name" value="TATBPROTEIN"/>
</dbReference>
<keyword evidence="6 9" id="KW-1133">Transmembrane helix</keyword>
<evidence type="ECO:0000256" key="3">
    <source>
        <dbReference type="ARBA" id="ARBA00022475"/>
    </source>
</evidence>
<keyword evidence="5 9" id="KW-0653">Protein transport</keyword>
<accession>A0ABU2ZGG7</accession>
<feature type="compositionally biased region" description="Basic and acidic residues" evidence="10">
    <location>
        <begin position="119"/>
        <end position="129"/>
    </location>
</feature>
<dbReference type="EMBL" id="JAVRHS010000003">
    <property type="protein sequence ID" value="MDT0575680.1"/>
    <property type="molecule type" value="Genomic_DNA"/>
</dbReference>
<dbReference type="InterPro" id="IPR018448">
    <property type="entry name" value="TatB"/>
</dbReference>
<dbReference type="PANTHER" id="PTHR33162:SF1">
    <property type="entry name" value="SEC-INDEPENDENT PROTEIN TRANSLOCASE PROTEIN TATA, CHLOROPLASTIC"/>
    <property type="match status" value="1"/>
</dbReference>
<feature type="transmembrane region" description="Helical" evidence="11">
    <location>
        <begin position="6"/>
        <end position="25"/>
    </location>
</feature>
<dbReference type="Pfam" id="PF02416">
    <property type="entry name" value="TatA_B_E"/>
    <property type="match status" value="1"/>
</dbReference>
<evidence type="ECO:0000313" key="13">
    <source>
        <dbReference type="Proteomes" id="UP001259803"/>
    </source>
</evidence>
<dbReference type="RefSeq" id="WP_311340255.1">
    <property type="nucleotide sequence ID" value="NZ_JAVRHS010000003.1"/>
</dbReference>
<proteinExistence type="inferred from homology"/>
<evidence type="ECO:0000256" key="11">
    <source>
        <dbReference type="SAM" id="Phobius"/>
    </source>
</evidence>
<evidence type="ECO:0000256" key="2">
    <source>
        <dbReference type="ARBA" id="ARBA00022448"/>
    </source>
</evidence>
<keyword evidence="8 9" id="KW-0472">Membrane</keyword>
<evidence type="ECO:0000256" key="6">
    <source>
        <dbReference type="ARBA" id="ARBA00022989"/>
    </source>
</evidence>
<evidence type="ECO:0000256" key="1">
    <source>
        <dbReference type="ARBA" id="ARBA00004167"/>
    </source>
</evidence>
<dbReference type="HAMAP" id="MF_00237">
    <property type="entry name" value="TatB"/>
    <property type="match status" value="1"/>
</dbReference>
<name>A0ABU2ZGG7_9SPHN</name>
<comment type="similarity">
    <text evidence="9">Belongs to the TatB family.</text>
</comment>
<evidence type="ECO:0000256" key="7">
    <source>
        <dbReference type="ARBA" id="ARBA00023010"/>
    </source>
</evidence>
<dbReference type="PANTHER" id="PTHR33162">
    <property type="entry name" value="SEC-INDEPENDENT PROTEIN TRANSLOCASE PROTEIN TATA, CHLOROPLASTIC"/>
    <property type="match status" value="1"/>
</dbReference>
<protein>
    <recommendedName>
        <fullName evidence="9">Sec-independent protein translocase protein TatB</fullName>
    </recommendedName>
</protein>
<keyword evidence="13" id="KW-1185">Reference proteome</keyword>
<evidence type="ECO:0000256" key="8">
    <source>
        <dbReference type="ARBA" id="ARBA00023136"/>
    </source>
</evidence>
<evidence type="ECO:0000256" key="9">
    <source>
        <dbReference type="HAMAP-Rule" id="MF_00237"/>
    </source>
</evidence>
<keyword evidence="4 9" id="KW-0812">Transmembrane</keyword>
<dbReference type="Proteomes" id="UP001259803">
    <property type="component" value="Unassembled WGS sequence"/>
</dbReference>
<feature type="region of interest" description="Disordered" evidence="10">
    <location>
        <begin position="73"/>
        <end position="158"/>
    </location>
</feature>
<organism evidence="12 13">
    <name type="scientific">Croceicoccus esteveae</name>
    <dbReference type="NCBI Taxonomy" id="3075597"/>
    <lineage>
        <taxon>Bacteria</taxon>
        <taxon>Pseudomonadati</taxon>
        <taxon>Pseudomonadota</taxon>
        <taxon>Alphaproteobacteria</taxon>
        <taxon>Sphingomonadales</taxon>
        <taxon>Erythrobacteraceae</taxon>
        <taxon>Croceicoccus</taxon>
    </lineage>
</organism>
<keyword evidence="7 9" id="KW-0811">Translocation</keyword>
<comment type="subcellular location">
    <subcellularLocation>
        <location evidence="9">Cell membrane</location>
        <topology evidence="9">Single-pass membrane protein</topology>
    </subcellularLocation>
    <subcellularLocation>
        <location evidence="1">Membrane</location>
        <topology evidence="1">Single-pass membrane protein</topology>
    </subcellularLocation>
</comment>
<evidence type="ECO:0000313" key="12">
    <source>
        <dbReference type="EMBL" id="MDT0575680.1"/>
    </source>
</evidence>
<comment type="function">
    <text evidence="9">Part of the twin-arginine translocation (Tat) system that transports large folded proteins containing a characteristic twin-arginine motif in their signal peptide across membranes. Together with TatC, TatB is part of a receptor directly interacting with Tat signal peptides. TatB may form an oligomeric binding site that transiently accommodates folded Tat precursor proteins before their translocation.</text>
</comment>
<feature type="compositionally biased region" description="Low complexity" evidence="10">
    <location>
        <begin position="77"/>
        <end position="88"/>
    </location>
</feature>
<dbReference type="Gene3D" id="1.20.5.3310">
    <property type="match status" value="1"/>
</dbReference>
<keyword evidence="3 9" id="KW-1003">Cell membrane</keyword>
<evidence type="ECO:0000256" key="5">
    <source>
        <dbReference type="ARBA" id="ARBA00022927"/>
    </source>
</evidence>
<comment type="subunit">
    <text evidence="9">The Tat system comprises two distinct complexes: a TatABC complex, containing multiple copies of TatA, TatB and TatC subunits, and a separate TatA complex, containing only TatA subunits. Substrates initially bind to the TatABC complex, which probably triggers association of the separate TatA complex to form the active translocon.</text>
</comment>
<dbReference type="InterPro" id="IPR003369">
    <property type="entry name" value="TatA/B/E"/>
</dbReference>
<dbReference type="NCBIfam" id="TIGR01410">
    <property type="entry name" value="tatB"/>
    <property type="match status" value="1"/>
</dbReference>
<reference evidence="12 13" key="1">
    <citation type="submission" date="2023-09" db="EMBL/GenBank/DDBJ databases">
        <authorList>
            <person name="Rey-Velasco X."/>
        </authorList>
    </citation>
    <scope>NUCLEOTIDE SEQUENCE [LARGE SCALE GENOMIC DNA]</scope>
    <source>
        <strain evidence="12 13">F390</strain>
    </source>
</reference>
<sequence>MFDIGASELLVIVVVAVVVIGPKDLPLAMRTAGRWIGKLRRVSGHFRAGVDAMVREAEMEDMEAEWKRRNAEIMARGSGAEPGAVGAAAQGGAGSLNLSEGHDDAEPAVQMEPRNPPARLDDRVHKPGDTAEDSASLPAPAISAGPDEPHGASRVNGR</sequence>